<dbReference type="HOGENOM" id="CLU_083287_18_3_7"/>
<dbReference type="PANTHER" id="PTHR42756:SF1">
    <property type="entry name" value="TRANSCRIPTIONAL REPRESSOR OF EMRAB OPERON"/>
    <property type="match status" value="1"/>
</dbReference>
<dbReference type="eggNOG" id="COG1846">
    <property type="taxonomic scope" value="Bacteria"/>
</dbReference>
<feature type="domain" description="HTH marR-type" evidence="4">
    <location>
        <begin position="1"/>
        <end position="145"/>
    </location>
</feature>
<evidence type="ECO:0000313" key="6">
    <source>
        <dbReference type="Proteomes" id="UP000008561"/>
    </source>
</evidence>
<dbReference type="InterPro" id="IPR036390">
    <property type="entry name" value="WH_DNA-bd_sf"/>
</dbReference>
<dbReference type="PROSITE" id="PS50995">
    <property type="entry name" value="HTH_MARR_2"/>
    <property type="match status" value="1"/>
</dbReference>
<evidence type="ECO:0000256" key="1">
    <source>
        <dbReference type="ARBA" id="ARBA00023015"/>
    </source>
</evidence>
<sequence>MYKTNMKVNNKNFLYKLSCIRKSAFSFLEGEMARVGVTDIPPSYGDILYAIYHQKTGYVKEIVGQSHKDKSTVSSIINQLEKKGYVEKFSDPEDGRRVKVRLTKQAEQQITVVSEISLKLQDKLFKNMSDEEQEILFLMLNKIEKNLK</sequence>
<dbReference type="InterPro" id="IPR000835">
    <property type="entry name" value="HTH_MarR-typ"/>
</dbReference>
<dbReference type="PANTHER" id="PTHR42756">
    <property type="entry name" value="TRANSCRIPTIONAL REGULATOR, MARR"/>
    <property type="match status" value="1"/>
</dbReference>
<evidence type="ECO:0000259" key="4">
    <source>
        <dbReference type="PROSITE" id="PS50995"/>
    </source>
</evidence>
<dbReference type="GO" id="GO:0003700">
    <property type="term" value="F:DNA-binding transcription factor activity"/>
    <property type="evidence" value="ECO:0007669"/>
    <property type="project" value="InterPro"/>
</dbReference>
<dbReference type="SMART" id="SM00347">
    <property type="entry name" value="HTH_MARR"/>
    <property type="match status" value="1"/>
</dbReference>
<keyword evidence="3" id="KW-0804">Transcription</keyword>
<gene>
    <name evidence="5" type="ordered locus">Dole_0124</name>
</gene>
<reference evidence="5 6" key="1">
    <citation type="submission" date="2007-10" db="EMBL/GenBank/DDBJ databases">
        <title>Complete sequence of Desulfococcus oleovorans Hxd3.</title>
        <authorList>
            <consortium name="US DOE Joint Genome Institute"/>
            <person name="Copeland A."/>
            <person name="Lucas S."/>
            <person name="Lapidus A."/>
            <person name="Barry K."/>
            <person name="Glavina del Rio T."/>
            <person name="Dalin E."/>
            <person name="Tice H."/>
            <person name="Pitluck S."/>
            <person name="Kiss H."/>
            <person name="Brettin T."/>
            <person name="Bruce D."/>
            <person name="Detter J.C."/>
            <person name="Han C."/>
            <person name="Schmutz J."/>
            <person name="Larimer F."/>
            <person name="Land M."/>
            <person name="Hauser L."/>
            <person name="Kyrpides N."/>
            <person name="Kim E."/>
            <person name="Wawrik B."/>
            <person name="Richardson P."/>
        </authorList>
    </citation>
    <scope>NUCLEOTIDE SEQUENCE [LARGE SCALE GENOMIC DNA]</scope>
    <source>
        <strain evidence="6">DSM 6200 / JCM 39069 / Hxd3</strain>
    </source>
</reference>
<dbReference type="Gene3D" id="1.10.10.10">
    <property type="entry name" value="Winged helix-like DNA-binding domain superfamily/Winged helix DNA-binding domain"/>
    <property type="match status" value="1"/>
</dbReference>
<dbReference type="EMBL" id="CP000859">
    <property type="protein sequence ID" value="ABW65934.1"/>
    <property type="molecule type" value="Genomic_DNA"/>
</dbReference>
<dbReference type="PRINTS" id="PR00598">
    <property type="entry name" value="HTHMARR"/>
</dbReference>
<evidence type="ECO:0000256" key="2">
    <source>
        <dbReference type="ARBA" id="ARBA00023125"/>
    </source>
</evidence>
<proteinExistence type="predicted"/>
<dbReference type="KEGG" id="dol:Dole_0124"/>
<dbReference type="Proteomes" id="UP000008561">
    <property type="component" value="Chromosome"/>
</dbReference>
<organism evidence="5 6">
    <name type="scientific">Desulfosudis oleivorans (strain DSM 6200 / JCM 39069 / Hxd3)</name>
    <name type="common">Desulfococcus oleovorans</name>
    <dbReference type="NCBI Taxonomy" id="96561"/>
    <lineage>
        <taxon>Bacteria</taxon>
        <taxon>Pseudomonadati</taxon>
        <taxon>Thermodesulfobacteriota</taxon>
        <taxon>Desulfobacteria</taxon>
        <taxon>Desulfobacterales</taxon>
        <taxon>Desulfosudaceae</taxon>
        <taxon>Desulfosudis</taxon>
    </lineage>
</organism>
<dbReference type="InterPro" id="IPR011991">
    <property type="entry name" value="ArsR-like_HTH"/>
</dbReference>
<dbReference type="Pfam" id="PF01047">
    <property type="entry name" value="MarR"/>
    <property type="match status" value="1"/>
</dbReference>
<dbReference type="GO" id="GO:0003677">
    <property type="term" value="F:DNA binding"/>
    <property type="evidence" value="ECO:0007669"/>
    <property type="project" value="UniProtKB-KW"/>
</dbReference>
<keyword evidence="6" id="KW-1185">Reference proteome</keyword>
<keyword evidence="2" id="KW-0238">DNA-binding</keyword>
<dbReference type="InterPro" id="IPR023187">
    <property type="entry name" value="Tscrpt_reg_MarR-type_CS"/>
</dbReference>
<keyword evidence="1" id="KW-0805">Transcription regulation</keyword>
<dbReference type="CDD" id="cd00090">
    <property type="entry name" value="HTH_ARSR"/>
    <property type="match status" value="1"/>
</dbReference>
<protein>
    <submittedName>
        <fullName evidence="5">Transcriptional regulator, MarR family</fullName>
    </submittedName>
</protein>
<evidence type="ECO:0000313" key="5">
    <source>
        <dbReference type="EMBL" id="ABW65934.1"/>
    </source>
</evidence>
<dbReference type="SUPFAM" id="SSF46785">
    <property type="entry name" value="Winged helix' DNA-binding domain"/>
    <property type="match status" value="1"/>
</dbReference>
<dbReference type="InterPro" id="IPR036388">
    <property type="entry name" value="WH-like_DNA-bd_sf"/>
</dbReference>
<evidence type="ECO:0000256" key="3">
    <source>
        <dbReference type="ARBA" id="ARBA00023163"/>
    </source>
</evidence>
<name>A8ZSM1_DESOH</name>
<dbReference type="AlphaFoldDB" id="A8ZSM1"/>
<dbReference type="PROSITE" id="PS01117">
    <property type="entry name" value="HTH_MARR_1"/>
    <property type="match status" value="1"/>
</dbReference>
<dbReference type="STRING" id="96561.Dole_0124"/>
<accession>A8ZSM1</accession>